<feature type="compositionally biased region" description="Low complexity" evidence="3">
    <location>
        <begin position="21"/>
        <end position="41"/>
    </location>
</feature>
<dbReference type="InterPro" id="IPR003889">
    <property type="entry name" value="FYrich_C"/>
</dbReference>
<gene>
    <name evidence="4" type="ORF">H4R34_004006</name>
</gene>
<evidence type="ECO:0008006" key="6">
    <source>
        <dbReference type="Google" id="ProtNLM"/>
    </source>
</evidence>
<dbReference type="OrthoDB" id="285793at2759"/>
<evidence type="ECO:0000313" key="4">
    <source>
        <dbReference type="EMBL" id="KAJ1976352.1"/>
    </source>
</evidence>
<dbReference type="PROSITE" id="PS51543">
    <property type="entry name" value="FYRC"/>
    <property type="match status" value="1"/>
</dbReference>
<proteinExistence type="predicted"/>
<feature type="region of interest" description="Disordered" evidence="3">
    <location>
        <begin position="169"/>
        <end position="212"/>
    </location>
</feature>
<name>A0A9W8AZ01_9FUNG</name>
<dbReference type="Pfam" id="PF05965">
    <property type="entry name" value="FYRC"/>
    <property type="match status" value="1"/>
</dbReference>
<organism evidence="4 5">
    <name type="scientific">Dimargaris verticillata</name>
    <dbReference type="NCBI Taxonomy" id="2761393"/>
    <lineage>
        <taxon>Eukaryota</taxon>
        <taxon>Fungi</taxon>
        <taxon>Fungi incertae sedis</taxon>
        <taxon>Zoopagomycota</taxon>
        <taxon>Kickxellomycotina</taxon>
        <taxon>Dimargaritomycetes</taxon>
        <taxon>Dimargaritales</taxon>
        <taxon>Dimargaritaceae</taxon>
        <taxon>Dimargaris</taxon>
    </lineage>
</organism>
<evidence type="ECO:0000313" key="5">
    <source>
        <dbReference type="Proteomes" id="UP001151582"/>
    </source>
</evidence>
<dbReference type="Proteomes" id="UP001151582">
    <property type="component" value="Unassembled WGS sequence"/>
</dbReference>
<evidence type="ECO:0000256" key="1">
    <source>
        <dbReference type="ARBA" id="ARBA00004123"/>
    </source>
</evidence>
<dbReference type="InterPro" id="IPR003888">
    <property type="entry name" value="FYrich_N"/>
</dbReference>
<feature type="region of interest" description="Disordered" evidence="3">
    <location>
        <begin position="384"/>
        <end position="511"/>
    </location>
</feature>
<evidence type="ECO:0000256" key="3">
    <source>
        <dbReference type="SAM" id="MobiDB-lite"/>
    </source>
</evidence>
<accession>A0A9W8AZ01</accession>
<comment type="subcellular location">
    <subcellularLocation>
        <location evidence="1">Nucleus</location>
    </subcellularLocation>
</comment>
<evidence type="ECO:0000256" key="2">
    <source>
        <dbReference type="ARBA" id="ARBA00023242"/>
    </source>
</evidence>
<keyword evidence="5" id="KW-1185">Reference proteome</keyword>
<dbReference type="EMBL" id="JANBQB010000439">
    <property type="protein sequence ID" value="KAJ1976352.1"/>
    <property type="molecule type" value="Genomic_DNA"/>
</dbReference>
<dbReference type="InterPro" id="IPR040092">
    <property type="entry name" value="TBRG1"/>
</dbReference>
<dbReference type="Gene3D" id="3.30.160.360">
    <property type="match status" value="1"/>
</dbReference>
<dbReference type="SMART" id="SM00541">
    <property type="entry name" value="FYRN"/>
    <property type="match status" value="1"/>
</dbReference>
<dbReference type="PANTHER" id="PTHR22715:SF0">
    <property type="entry name" value="TRANSFORMING GROWTH FACTOR BETA REGULATOR 1"/>
    <property type="match status" value="1"/>
</dbReference>
<feature type="compositionally biased region" description="Polar residues" evidence="3">
    <location>
        <begin position="401"/>
        <end position="411"/>
    </location>
</feature>
<dbReference type="SMART" id="SM00542">
    <property type="entry name" value="FYRC"/>
    <property type="match status" value="1"/>
</dbReference>
<comment type="caution">
    <text evidence="4">The sequence shown here is derived from an EMBL/GenBank/DDBJ whole genome shotgun (WGS) entry which is preliminary data.</text>
</comment>
<dbReference type="Pfam" id="PF05964">
    <property type="entry name" value="FYRN"/>
    <property type="match status" value="1"/>
</dbReference>
<dbReference type="GO" id="GO:0051726">
    <property type="term" value="P:regulation of cell cycle"/>
    <property type="evidence" value="ECO:0007669"/>
    <property type="project" value="TreeGrafter"/>
</dbReference>
<feature type="compositionally biased region" description="Low complexity" evidence="3">
    <location>
        <begin position="450"/>
        <end position="469"/>
    </location>
</feature>
<protein>
    <recommendedName>
        <fullName evidence="6">FYR N-terminal domain-containing protein</fullName>
    </recommendedName>
</protein>
<dbReference type="PROSITE" id="PS51542">
    <property type="entry name" value="FYRN"/>
    <property type="match status" value="1"/>
</dbReference>
<feature type="region of interest" description="Disordered" evidence="3">
    <location>
        <begin position="1"/>
        <end position="42"/>
    </location>
</feature>
<feature type="region of interest" description="Disordered" evidence="3">
    <location>
        <begin position="125"/>
        <end position="152"/>
    </location>
</feature>
<dbReference type="GO" id="GO:0005634">
    <property type="term" value="C:nucleus"/>
    <property type="evidence" value="ECO:0007669"/>
    <property type="project" value="UniProtKB-SubCell"/>
</dbReference>
<reference evidence="4" key="1">
    <citation type="submission" date="2022-07" db="EMBL/GenBank/DDBJ databases">
        <title>Phylogenomic reconstructions and comparative analyses of Kickxellomycotina fungi.</title>
        <authorList>
            <person name="Reynolds N.K."/>
            <person name="Stajich J.E."/>
            <person name="Barry K."/>
            <person name="Grigoriev I.V."/>
            <person name="Crous P."/>
            <person name="Smith M.E."/>
        </authorList>
    </citation>
    <scope>NUCLEOTIDE SEQUENCE</scope>
    <source>
        <strain evidence="4">RSA 567</strain>
    </source>
</reference>
<sequence>MPDPVPTTPAKRGPRGRKAKAAAATPTAAATPQPTPDTAGAKALSREKYQLMKQKLREVIDHNRALREELDTCYSKITRLRKMKFFLLDTLSNHPDYSNLSSPNVSDSEDDVMMDISEYDKSAYSNATQRAKSGRASRAATPKPGSTNGTLMTKFKLDKPLGAAAHTTPAHKAGHLGTPMVTPTDCSTEETPTGTKGRGTRGKRKRQTDLQDRVRPAYELEKDADGNPKLPYTSGVLTVLNLGEIVWDRDAFHNERYIWPVGYQAKRQYASMKDPEKTVGYLCTVLDSGEGPLFQVIAEDAPNEPIIATSATGAWTTCVKAANAVRHKDHSNSASGPDYFGFSNPTIAKMIQDLPNSEKCRSYIRQKYTVQPLPTNVATDDVIDTLSTNGQGNKSEDHQGSAPSLDSSSTVALPDGQTTLSTATTAMASPTQPIKRLRTAEGSPTATTDPPSNASSGSGALGSPADSPSQNTNGRVRPLSPVTSPSQPGNTAPSLSTEAPLNGEHQSVSMA</sequence>
<feature type="compositionally biased region" description="Low complexity" evidence="3">
    <location>
        <begin position="417"/>
        <end position="433"/>
    </location>
</feature>
<dbReference type="AlphaFoldDB" id="A0A9W8AZ01"/>
<keyword evidence="2" id="KW-0539">Nucleus</keyword>
<feature type="compositionally biased region" description="Polar residues" evidence="3">
    <location>
        <begin position="481"/>
        <end position="511"/>
    </location>
</feature>
<dbReference type="PANTHER" id="PTHR22715">
    <property type="entry name" value="TRANSFORMING GROWTH FACTOR BETA REGULATED GENE 1"/>
    <property type="match status" value="1"/>
</dbReference>